<evidence type="ECO:0000256" key="1">
    <source>
        <dbReference type="SAM" id="MobiDB-lite"/>
    </source>
</evidence>
<name>A0ABR1BQC3_NECAM</name>
<comment type="caution">
    <text evidence="2">The sequence shown here is derived from an EMBL/GenBank/DDBJ whole genome shotgun (WGS) entry which is preliminary data.</text>
</comment>
<feature type="compositionally biased region" description="Basic and acidic residues" evidence="1">
    <location>
        <begin position="1"/>
        <end position="10"/>
    </location>
</feature>
<evidence type="ECO:0000313" key="3">
    <source>
        <dbReference type="Proteomes" id="UP001303046"/>
    </source>
</evidence>
<protein>
    <submittedName>
        <fullName evidence="2">Uncharacterized protein</fullName>
    </submittedName>
</protein>
<accession>A0ABR1BQC3</accession>
<feature type="region of interest" description="Disordered" evidence="1">
    <location>
        <begin position="1"/>
        <end position="24"/>
    </location>
</feature>
<reference evidence="2 3" key="1">
    <citation type="submission" date="2023-08" db="EMBL/GenBank/DDBJ databases">
        <title>A Necator americanus chromosomal reference genome.</title>
        <authorList>
            <person name="Ilik V."/>
            <person name="Petrzelkova K.J."/>
            <person name="Pardy F."/>
            <person name="Fuh T."/>
            <person name="Niatou-Singa F.S."/>
            <person name="Gouil Q."/>
            <person name="Baker L."/>
            <person name="Ritchie M.E."/>
            <person name="Jex A.R."/>
            <person name="Gazzola D."/>
            <person name="Li H."/>
            <person name="Toshio Fujiwara R."/>
            <person name="Zhan B."/>
            <person name="Aroian R.V."/>
            <person name="Pafco B."/>
            <person name="Schwarz E.M."/>
        </authorList>
    </citation>
    <scope>NUCLEOTIDE SEQUENCE [LARGE SCALE GENOMIC DNA]</scope>
    <source>
        <strain evidence="2 3">Aroian</strain>
        <tissue evidence="2">Whole animal</tissue>
    </source>
</reference>
<gene>
    <name evidence="2" type="primary">Necator_chrI.g2079</name>
    <name evidence="2" type="ORF">RB195_005953</name>
</gene>
<proteinExistence type="predicted"/>
<organism evidence="2 3">
    <name type="scientific">Necator americanus</name>
    <name type="common">Human hookworm</name>
    <dbReference type="NCBI Taxonomy" id="51031"/>
    <lineage>
        <taxon>Eukaryota</taxon>
        <taxon>Metazoa</taxon>
        <taxon>Ecdysozoa</taxon>
        <taxon>Nematoda</taxon>
        <taxon>Chromadorea</taxon>
        <taxon>Rhabditida</taxon>
        <taxon>Rhabditina</taxon>
        <taxon>Rhabditomorpha</taxon>
        <taxon>Strongyloidea</taxon>
        <taxon>Ancylostomatidae</taxon>
        <taxon>Bunostominae</taxon>
        <taxon>Necator</taxon>
    </lineage>
</organism>
<dbReference type="EMBL" id="JAVFWL010000001">
    <property type="protein sequence ID" value="KAK6728616.1"/>
    <property type="molecule type" value="Genomic_DNA"/>
</dbReference>
<dbReference type="Proteomes" id="UP001303046">
    <property type="component" value="Unassembled WGS sequence"/>
</dbReference>
<keyword evidence="3" id="KW-1185">Reference proteome</keyword>
<sequence length="91" mass="9955">MGSDMFKDDIPALGRNTRPPVKSIGLKRHEPRFSCALSSAVEVAVGVEMGPSRKVAMGGASKARYRDAAPHRLERSRVRNRTVLPVVLTLK</sequence>
<evidence type="ECO:0000313" key="2">
    <source>
        <dbReference type="EMBL" id="KAK6728616.1"/>
    </source>
</evidence>